<keyword evidence="3" id="KW-0472">Membrane</keyword>
<dbReference type="Pfam" id="PF25917">
    <property type="entry name" value="BSH_RND"/>
    <property type="match status" value="1"/>
</dbReference>
<reference evidence="7 8" key="1">
    <citation type="submission" date="2019-12" db="EMBL/GenBank/DDBJ databases">
        <title>Endophytic bacteria associated with Panax ginseng seedlings.</title>
        <authorList>
            <person name="Park J.M."/>
            <person name="Shin R."/>
            <person name="Jo S.H."/>
        </authorList>
    </citation>
    <scope>NUCLEOTIDE SEQUENCE [LARGE SCALE GENOMIC DNA]</scope>
    <source>
        <strain evidence="7 8">PgKB32</strain>
    </source>
</reference>
<dbReference type="AlphaFoldDB" id="A0A6L5C3E2"/>
<dbReference type="Gene3D" id="2.40.50.100">
    <property type="match status" value="1"/>
</dbReference>
<dbReference type="InterPro" id="IPR006143">
    <property type="entry name" value="RND_pump_MFP"/>
</dbReference>
<dbReference type="GO" id="GO:0015562">
    <property type="term" value="F:efflux transmembrane transporter activity"/>
    <property type="evidence" value="ECO:0007669"/>
    <property type="project" value="TreeGrafter"/>
</dbReference>
<organism evidence="7 8">
    <name type="scientific">Pseudomonas frederiksbergensis</name>
    <dbReference type="NCBI Taxonomy" id="104087"/>
    <lineage>
        <taxon>Bacteria</taxon>
        <taxon>Pseudomonadati</taxon>
        <taxon>Pseudomonadota</taxon>
        <taxon>Gammaproteobacteria</taxon>
        <taxon>Pseudomonadales</taxon>
        <taxon>Pseudomonadaceae</taxon>
        <taxon>Pseudomonas</taxon>
    </lineage>
</organism>
<comment type="similarity">
    <text evidence="1">Belongs to the membrane fusion protein (MFP) (TC 8.A.1) family.</text>
</comment>
<evidence type="ECO:0000259" key="5">
    <source>
        <dbReference type="Pfam" id="PF25917"/>
    </source>
</evidence>
<dbReference type="InterPro" id="IPR058792">
    <property type="entry name" value="Beta-barrel_RND_2"/>
</dbReference>
<dbReference type="SUPFAM" id="SSF111369">
    <property type="entry name" value="HlyD-like secretion proteins"/>
    <property type="match status" value="1"/>
</dbReference>
<dbReference type="InterPro" id="IPR058625">
    <property type="entry name" value="MdtA-like_BSH"/>
</dbReference>
<evidence type="ECO:0000259" key="6">
    <source>
        <dbReference type="Pfam" id="PF25954"/>
    </source>
</evidence>
<keyword evidence="3" id="KW-0812">Transmembrane</keyword>
<feature type="domain" description="Multidrug resistance protein MdtA-like alpha-helical hairpin" evidence="4">
    <location>
        <begin position="114"/>
        <end position="178"/>
    </location>
</feature>
<gene>
    <name evidence="7" type="ORF">FX983_03073</name>
</gene>
<keyword evidence="3" id="KW-1133">Transmembrane helix</keyword>
<dbReference type="InterPro" id="IPR058624">
    <property type="entry name" value="MdtA-like_HH"/>
</dbReference>
<name>A0A6L5C3E2_9PSED</name>
<evidence type="ECO:0000259" key="4">
    <source>
        <dbReference type="Pfam" id="PF25876"/>
    </source>
</evidence>
<comment type="caution">
    <text evidence="7">The sequence shown here is derived from an EMBL/GenBank/DDBJ whole genome shotgun (WGS) entry which is preliminary data.</text>
</comment>
<dbReference type="PANTHER" id="PTHR30469">
    <property type="entry name" value="MULTIDRUG RESISTANCE PROTEIN MDTA"/>
    <property type="match status" value="1"/>
</dbReference>
<dbReference type="Gene3D" id="2.40.420.20">
    <property type="match status" value="1"/>
</dbReference>
<keyword evidence="2" id="KW-0175">Coiled coil</keyword>
<accession>A0A6L5C3E2</accession>
<evidence type="ECO:0000256" key="1">
    <source>
        <dbReference type="ARBA" id="ARBA00009477"/>
    </source>
</evidence>
<evidence type="ECO:0000256" key="2">
    <source>
        <dbReference type="ARBA" id="ARBA00023054"/>
    </source>
</evidence>
<dbReference type="GO" id="GO:1990281">
    <property type="term" value="C:efflux pump complex"/>
    <property type="evidence" value="ECO:0007669"/>
    <property type="project" value="TreeGrafter"/>
</dbReference>
<evidence type="ECO:0000313" key="7">
    <source>
        <dbReference type="EMBL" id="KAF2395090.1"/>
    </source>
</evidence>
<dbReference type="Proteomes" id="UP000475265">
    <property type="component" value="Unassembled WGS sequence"/>
</dbReference>
<feature type="domain" description="CusB-like beta-barrel" evidence="6">
    <location>
        <begin position="227"/>
        <end position="300"/>
    </location>
</feature>
<protein>
    <submittedName>
        <fullName evidence="7">Multidrug resistance protein MdtA</fullName>
    </submittedName>
</protein>
<dbReference type="Gene3D" id="2.40.30.170">
    <property type="match status" value="1"/>
</dbReference>
<evidence type="ECO:0000256" key="3">
    <source>
        <dbReference type="SAM" id="Phobius"/>
    </source>
</evidence>
<evidence type="ECO:0000313" key="8">
    <source>
        <dbReference type="Proteomes" id="UP000475265"/>
    </source>
</evidence>
<dbReference type="NCBIfam" id="TIGR01730">
    <property type="entry name" value="RND_mfp"/>
    <property type="match status" value="1"/>
</dbReference>
<sequence length="380" mass="40066">MPVQTSRPRRHLFAVVMVAVAAAIVVFGVMNRRTQANQLQELAAGQALATVALVAPSSITHAALQLPGRIEAWSRAPIYARVSGYLTHWTVDIGGSVKAGQVLAEIETPDLDQQLLQARAELVTARSAANQAANTARRWQLLAQSQAVSQQEVEERTSDLASRRSVVNALQANVDRVQVMQSYKRLVAPFDGIVTERNTDIGSLINVGMTPGSELFVVSDVRRLRVYVSVPQRQLALIRPGGLAQIFVPERPGKAYAATVESLSQAVDSGSGAMRVQLSVDNAQGELLPGAFANVQFESSGNANGVGLPPSALIIGKNGVHVAIVDAGGIVELKPVMIARDYGAVIELAGGLAMGEQVIANPPDGLASGDQVRVATAPKG</sequence>
<dbReference type="Pfam" id="PF25954">
    <property type="entry name" value="Beta-barrel_RND_2"/>
    <property type="match status" value="1"/>
</dbReference>
<dbReference type="RefSeq" id="WP_163910081.1">
    <property type="nucleotide sequence ID" value="NZ_JAAAXX010000001.1"/>
</dbReference>
<feature type="transmembrane region" description="Helical" evidence="3">
    <location>
        <begin position="12"/>
        <end position="30"/>
    </location>
</feature>
<feature type="domain" description="Multidrug resistance protein MdtA-like barrel-sandwich hybrid" evidence="5">
    <location>
        <begin position="76"/>
        <end position="210"/>
    </location>
</feature>
<dbReference type="PANTHER" id="PTHR30469:SF37">
    <property type="entry name" value="RAGD PROTEIN"/>
    <property type="match status" value="1"/>
</dbReference>
<dbReference type="EMBL" id="JAAAXX010000001">
    <property type="protein sequence ID" value="KAF2395090.1"/>
    <property type="molecule type" value="Genomic_DNA"/>
</dbReference>
<proteinExistence type="inferred from homology"/>
<dbReference type="Pfam" id="PF25876">
    <property type="entry name" value="HH_MFP_RND"/>
    <property type="match status" value="1"/>
</dbReference>
<dbReference type="Gene3D" id="1.10.287.470">
    <property type="entry name" value="Helix hairpin bin"/>
    <property type="match status" value="1"/>
</dbReference>